<organism evidence="2 4">
    <name type="scientific">Loa loa</name>
    <name type="common">Eye worm</name>
    <name type="synonym">Filaria loa</name>
    <dbReference type="NCBI Taxonomy" id="7209"/>
    <lineage>
        <taxon>Eukaryota</taxon>
        <taxon>Metazoa</taxon>
        <taxon>Ecdysozoa</taxon>
        <taxon>Nematoda</taxon>
        <taxon>Chromadorea</taxon>
        <taxon>Rhabditida</taxon>
        <taxon>Spirurina</taxon>
        <taxon>Spiruromorpha</taxon>
        <taxon>Filarioidea</taxon>
        <taxon>Onchocercidae</taxon>
        <taxon>Loa</taxon>
    </lineage>
</organism>
<protein>
    <submittedName>
        <fullName evidence="1 3">Uncharacterized protein</fullName>
    </submittedName>
</protein>
<evidence type="ECO:0000313" key="3">
    <source>
        <dbReference type="WBParaSite" id="EN70_4625"/>
    </source>
</evidence>
<evidence type="ECO:0000313" key="1">
    <source>
        <dbReference type="EMBL" id="EFO16518.1"/>
    </source>
</evidence>
<dbReference type="EMBL" id="JH712067">
    <property type="protein sequence ID" value="EFO16518.1"/>
    <property type="molecule type" value="Genomic_DNA"/>
</dbReference>
<reference evidence="1 2" key="1">
    <citation type="submission" date="2012-04" db="EMBL/GenBank/DDBJ databases">
        <title>The Genome Sequence of Loa loa.</title>
        <authorList>
            <consortium name="The Broad Institute Genome Sequencing Platform"/>
            <consortium name="Broad Institute Genome Sequencing Center for Infectious Disease"/>
            <person name="Nutman T.B."/>
            <person name="Fink D.L."/>
            <person name="Russ C."/>
            <person name="Young S."/>
            <person name="Zeng Q."/>
            <person name="Gargeya S."/>
            <person name="Alvarado L."/>
            <person name="Berlin A."/>
            <person name="Chapman S.B."/>
            <person name="Chen Z."/>
            <person name="Freedman E."/>
            <person name="Gellesch M."/>
            <person name="Goldberg J."/>
            <person name="Griggs A."/>
            <person name="Gujja S."/>
            <person name="Heilman E.R."/>
            <person name="Heiman D."/>
            <person name="Howarth C."/>
            <person name="Mehta T."/>
            <person name="Neiman D."/>
            <person name="Pearson M."/>
            <person name="Roberts A."/>
            <person name="Saif S."/>
            <person name="Shea T."/>
            <person name="Shenoy N."/>
            <person name="Sisk P."/>
            <person name="Stolte C."/>
            <person name="Sykes S."/>
            <person name="White J."/>
            <person name="Yandava C."/>
            <person name="Haas B."/>
            <person name="Henn M.R."/>
            <person name="Nusbaum C."/>
            <person name="Birren B."/>
        </authorList>
    </citation>
    <scope>NUCLEOTIDE SEQUENCE [LARGE SCALE GENOMIC DNA]</scope>
</reference>
<dbReference type="KEGG" id="loa:LOAG_11988"/>
<evidence type="ECO:0000313" key="4">
    <source>
        <dbReference type="WBParaSite" id="EN70_4626"/>
    </source>
</evidence>
<gene>
    <name evidence="1 3 4" type="ORF">LOAG_11988</name>
</gene>
<dbReference type="CTD" id="9949448"/>
<accession>A0A1S0TM44</accession>
<proteinExistence type="predicted"/>
<dbReference type="AlphaFoldDB" id="A0A1I7VNV9"/>
<evidence type="ECO:0000313" key="2">
    <source>
        <dbReference type="Proteomes" id="UP000095285"/>
    </source>
</evidence>
<dbReference type="WBParaSite" id="EN70_4626">
    <property type="protein sequence ID" value="EN70_4626"/>
    <property type="gene ID" value="EN70_4626"/>
</dbReference>
<sequence length="90" mass="10171">MDDVFPCRRIRSQTGSLMVAYMTKAEVFFKDILVAPLWDSSFEESDGQLAIGHNLKKEVIFHLGDVSIAQARKRQPLFDVATGKGQNSRR</sequence>
<dbReference type="WBParaSite" id="EN70_4625">
    <property type="protein sequence ID" value="EN70_4625"/>
    <property type="gene ID" value="EN70_4625"/>
</dbReference>
<reference evidence="3 4" key="2">
    <citation type="submission" date="2016-11" db="UniProtKB">
        <authorList>
            <consortium name="WormBaseParasite"/>
        </authorList>
    </citation>
    <scope>IDENTIFICATION</scope>
</reference>
<dbReference type="Proteomes" id="UP000095285">
    <property type="component" value="Unassembled WGS sequence"/>
</dbReference>
<keyword evidence="2" id="KW-1185">Reference proteome</keyword>
<name>A0A1I7VNV9_LOALO</name>
<accession>A0A1I7VNV9</accession>
<dbReference type="GeneID" id="9949448"/>
<dbReference type="RefSeq" id="XP_003147550.1">
    <property type="nucleotide sequence ID" value="XM_003147502.1"/>
</dbReference>